<name>A0A0F9VD61_9ZZZZ</name>
<dbReference type="InterPro" id="IPR014729">
    <property type="entry name" value="Rossmann-like_a/b/a_fold"/>
</dbReference>
<sequence length="260" mass="29775">MARKKIEVDSRIGNNRTGLMITRGQVEHLGHGALKAQMMLDNSRNVIGFGSSQKSGEFGNPLTQDQKKRAQQGAWGDVFSMVFLQDIGATDRSSDWADYVFDRITTHQLPEPTDLYAGSVHEARWYEDHFAPLKGPPTYRRGLFDVWESFETGKRIHILDRKLHIAISSSEVRTLIERRDPDWHDMVPAKLWDFYDWEYPPHLRDAIDLSGIEEFWPDTKNFPIGTKGIRDGNGDTVYILRADGKWRPRTDADDAKSLGD</sequence>
<dbReference type="AlphaFoldDB" id="A0A0F9VD61"/>
<dbReference type="EMBL" id="LAZR01000033">
    <property type="protein sequence ID" value="KKO01970.1"/>
    <property type="molecule type" value="Genomic_DNA"/>
</dbReference>
<proteinExistence type="predicted"/>
<organism evidence="1">
    <name type="scientific">marine sediment metagenome</name>
    <dbReference type="NCBI Taxonomy" id="412755"/>
    <lineage>
        <taxon>unclassified sequences</taxon>
        <taxon>metagenomes</taxon>
        <taxon>ecological metagenomes</taxon>
    </lineage>
</organism>
<protein>
    <submittedName>
        <fullName evidence="1">Uncharacterized protein</fullName>
    </submittedName>
</protein>
<gene>
    <name evidence="1" type="ORF">LCGC14_0113250</name>
</gene>
<dbReference type="Gene3D" id="3.40.50.620">
    <property type="entry name" value="HUPs"/>
    <property type="match status" value="1"/>
</dbReference>
<comment type="caution">
    <text evidence="1">The sequence shown here is derived from an EMBL/GenBank/DDBJ whole genome shotgun (WGS) entry which is preliminary data.</text>
</comment>
<accession>A0A0F9VD61</accession>
<reference evidence="1" key="1">
    <citation type="journal article" date="2015" name="Nature">
        <title>Complex archaea that bridge the gap between prokaryotes and eukaryotes.</title>
        <authorList>
            <person name="Spang A."/>
            <person name="Saw J.H."/>
            <person name="Jorgensen S.L."/>
            <person name="Zaremba-Niedzwiedzka K."/>
            <person name="Martijn J."/>
            <person name="Lind A.E."/>
            <person name="van Eijk R."/>
            <person name="Schleper C."/>
            <person name="Guy L."/>
            <person name="Ettema T.J."/>
        </authorList>
    </citation>
    <scope>NUCLEOTIDE SEQUENCE</scope>
</reference>
<evidence type="ECO:0000313" key="1">
    <source>
        <dbReference type="EMBL" id="KKO01970.1"/>
    </source>
</evidence>